<dbReference type="Proteomes" id="UP001174208">
    <property type="component" value="Unassembled WGS sequence"/>
</dbReference>
<evidence type="ECO:0000256" key="1">
    <source>
        <dbReference type="ARBA" id="ARBA00004141"/>
    </source>
</evidence>
<comment type="caution">
    <text evidence="6">The sequence shown here is derived from an EMBL/GenBank/DDBJ whole genome shotgun (WGS) entry which is preliminary data.</text>
</comment>
<feature type="transmembrane region" description="Helical" evidence="5">
    <location>
        <begin position="168"/>
        <end position="190"/>
    </location>
</feature>
<feature type="transmembrane region" description="Helical" evidence="5">
    <location>
        <begin position="256"/>
        <end position="277"/>
    </location>
</feature>
<feature type="transmembrane region" description="Helical" evidence="5">
    <location>
        <begin position="45"/>
        <end position="62"/>
    </location>
</feature>
<evidence type="ECO:0000256" key="5">
    <source>
        <dbReference type="SAM" id="Phobius"/>
    </source>
</evidence>
<dbReference type="PANTHER" id="PTHR37955:SF1">
    <property type="entry name" value="DEP DOMAIN-CONTAINING PROTEIN"/>
    <property type="match status" value="1"/>
</dbReference>
<evidence type="ECO:0000256" key="2">
    <source>
        <dbReference type="ARBA" id="ARBA00022692"/>
    </source>
</evidence>
<sequence>MSAMTPRERIPLNTLAVPFGLAGLAEAWTASSSVLGLPEVVADVFWLIAAAGWVAMIVAHVVRGVRVRLPLAEQLRHPAQGPVAALVPVVGMLLGARLARVLPVAGSALVLASIAAALVLAGWLVARWLRGEATPASAHGGYLLPTVAAGLVAASAAAQIGWTGLGWAAFAVGMLFWVVVFAALLVRLVAVPALPAPLTPTLAILVAPPAVGGLAWIALTGSAEGPVVDGLAGLTVLLVAVQAALLPVYRRTPFSLGMWSFTFPFAAVAAFLTEVLAPAPVVGVVAAVASALAITTLVGWVAVASLRLIARSRPGRAEAGLAAADERVELRA</sequence>
<dbReference type="CDD" id="cd09322">
    <property type="entry name" value="TDT_TehA_like"/>
    <property type="match status" value="1"/>
</dbReference>
<name>A0ABT8K7G7_9MICO</name>
<proteinExistence type="predicted"/>
<gene>
    <name evidence="6" type="ORF">P5G50_00845</name>
</gene>
<feature type="transmembrane region" description="Helical" evidence="5">
    <location>
        <begin position="83"/>
        <end position="102"/>
    </location>
</feature>
<accession>A0ABT8K7G7</accession>
<evidence type="ECO:0000313" key="7">
    <source>
        <dbReference type="Proteomes" id="UP001174208"/>
    </source>
</evidence>
<dbReference type="PANTHER" id="PTHR37955">
    <property type="entry name" value="TELLURITE RESISTANCE PROTEIN TEHA"/>
    <property type="match status" value="1"/>
</dbReference>
<keyword evidence="7" id="KW-1185">Reference proteome</keyword>
<keyword evidence="3 5" id="KW-1133">Transmembrane helix</keyword>
<evidence type="ECO:0000256" key="4">
    <source>
        <dbReference type="ARBA" id="ARBA00023136"/>
    </source>
</evidence>
<feature type="transmembrane region" description="Helical" evidence="5">
    <location>
        <begin position="283"/>
        <end position="306"/>
    </location>
</feature>
<dbReference type="EMBL" id="JAROCF010000001">
    <property type="protein sequence ID" value="MDN4612982.1"/>
    <property type="molecule type" value="Genomic_DNA"/>
</dbReference>
<comment type="subcellular location">
    <subcellularLocation>
        <location evidence="1">Membrane</location>
        <topology evidence="1">Multi-pass membrane protein</topology>
    </subcellularLocation>
</comment>
<feature type="transmembrane region" description="Helical" evidence="5">
    <location>
        <begin position="231"/>
        <end position="249"/>
    </location>
</feature>
<dbReference type="InterPro" id="IPR004695">
    <property type="entry name" value="SLAC1/Mae1/Ssu1/TehA"/>
</dbReference>
<dbReference type="Gene3D" id="1.50.10.150">
    <property type="entry name" value="Voltage-dependent anion channel"/>
    <property type="match status" value="1"/>
</dbReference>
<dbReference type="Pfam" id="PF03595">
    <property type="entry name" value="SLAC1"/>
    <property type="match status" value="1"/>
</dbReference>
<dbReference type="RefSeq" id="WP_301209798.1">
    <property type="nucleotide sequence ID" value="NZ_JAROCF010000001.1"/>
</dbReference>
<dbReference type="InterPro" id="IPR052951">
    <property type="entry name" value="Tellurite_res_ion_channel"/>
</dbReference>
<feature type="transmembrane region" description="Helical" evidence="5">
    <location>
        <begin position="141"/>
        <end position="162"/>
    </location>
</feature>
<keyword evidence="4 5" id="KW-0472">Membrane</keyword>
<evidence type="ECO:0000313" key="6">
    <source>
        <dbReference type="EMBL" id="MDN4612982.1"/>
    </source>
</evidence>
<organism evidence="6 7">
    <name type="scientific">Leifsonia williamsii</name>
    <dbReference type="NCBI Taxonomy" id="3035919"/>
    <lineage>
        <taxon>Bacteria</taxon>
        <taxon>Bacillati</taxon>
        <taxon>Actinomycetota</taxon>
        <taxon>Actinomycetes</taxon>
        <taxon>Micrococcales</taxon>
        <taxon>Microbacteriaceae</taxon>
        <taxon>Leifsonia</taxon>
    </lineage>
</organism>
<dbReference type="InterPro" id="IPR038665">
    <property type="entry name" value="Voltage-dep_anion_channel_sf"/>
</dbReference>
<keyword evidence="2 5" id="KW-0812">Transmembrane</keyword>
<reference evidence="6" key="1">
    <citation type="submission" date="2023-06" db="EMBL/GenBank/DDBJ databases">
        <title>MT1 and MT2 Draft Genomes of Novel Species.</title>
        <authorList>
            <person name="Venkateswaran K."/>
        </authorList>
    </citation>
    <scope>NUCLEOTIDE SEQUENCE</scope>
    <source>
        <strain evidence="6">F6_8S_P_1B</strain>
    </source>
</reference>
<feature type="transmembrane region" description="Helical" evidence="5">
    <location>
        <begin position="202"/>
        <end position="219"/>
    </location>
</feature>
<protein>
    <submittedName>
        <fullName evidence="6">Transporter</fullName>
    </submittedName>
</protein>
<feature type="transmembrane region" description="Helical" evidence="5">
    <location>
        <begin position="108"/>
        <end position="129"/>
    </location>
</feature>
<evidence type="ECO:0000256" key="3">
    <source>
        <dbReference type="ARBA" id="ARBA00022989"/>
    </source>
</evidence>